<keyword evidence="1" id="KW-1133">Transmembrane helix</keyword>
<evidence type="ECO:0000256" key="1">
    <source>
        <dbReference type="SAM" id="Phobius"/>
    </source>
</evidence>
<comment type="caution">
    <text evidence="2">The sequence shown here is derived from an EMBL/GenBank/DDBJ whole genome shotgun (WGS) entry which is preliminary data.</text>
</comment>
<keyword evidence="1" id="KW-0812">Transmembrane</keyword>
<keyword evidence="3" id="KW-1185">Reference proteome</keyword>
<proteinExistence type="predicted"/>
<dbReference type="CDD" id="cd15841">
    <property type="entry name" value="SNARE_Qc"/>
    <property type="match status" value="1"/>
</dbReference>
<evidence type="ECO:0008006" key="4">
    <source>
        <dbReference type="Google" id="ProtNLM"/>
    </source>
</evidence>
<feature type="transmembrane region" description="Helical" evidence="1">
    <location>
        <begin position="273"/>
        <end position="294"/>
    </location>
</feature>
<dbReference type="AlphaFoldDB" id="A0A8S1WTR1"/>
<dbReference type="OMA" id="CESQYKS"/>
<accession>A0A8S1WTR1</accession>
<evidence type="ECO:0000313" key="2">
    <source>
        <dbReference type="EMBL" id="CAD8193504.1"/>
    </source>
</evidence>
<dbReference type="OrthoDB" id="306500at2759"/>
<keyword evidence="1" id="KW-0472">Membrane</keyword>
<protein>
    <recommendedName>
        <fullName evidence="4">t-SNARE coiled-coil homology domain-containing protein</fullName>
    </recommendedName>
</protein>
<dbReference type="EMBL" id="CAJJDP010000104">
    <property type="protein sequence ID" value="CAD8193504.1"/>
    <property type="molecule type" value="Genomic_DNA"/>
</dbReference>
<organism evidence="2 3">
    <name type="scientific">Paramecium octaurelia</name>
    <dbReference type="NCBI Taxonomy" id="43137"/>
    <lineage>
        <taxon>Eukaryota</taxon>
        <taxon>Sar</taxon>
        <taxon>Alveolata</taxon>
        <taxon>Ciliophora</taxon>
        <taxon>Intramacronucleata</taxon>
        <taxon>Oligohymenophorea</taxon>
        <taxon>Peniculida</taxon>
        <taxon>Parameciidae</taxon>
        <taxon>Paramecium</taxon>
    </lineage>
</organism>
<name>A0A8S1WTR1_PAROT</name>
<gene>
    <name evidence="2" type="ORF">POCTA_138.1.T1040179</name>
</gene>
<dbReference type="Proteomes" id="UP000683925">
    <property type="component" value="Unassembled WGS sequence"/>
</dbReference>
<reference evidence="2" key="1">
    <citation type="submission" date="2021-01" db="EMBL/GenBank/DDBJ databases">
        <authorList>
            <consortium name="Genoscope - CEA"/>
            <person name="William W."/>
        </authorList>
    </citation>
    <scope>NUCLEOTIDE SEQUENCE</scope>
</reference>
<evidence type="ECO:0000313" key="3">
    <source>
        <dbReference type="Proteomes" id="UP000683925"/>
    </source>
</evidence>
<sequence>MQEKDVQNVQINLCKIINNQMRSQRVVVLLERLYKLDEKLGGNERKKNVKNPQKEFDQMIDDLKEQVEMISAKQKDRDQRNQKYGNDEEAIRLGVEIRESILKCESQYKSLEKTLLRQLKKPQKYNEKDLEMRVTLFKLLKVALKGTKMREFGVEEQEFKGVTLNELKNQVFEGGTQFQKSQPEYQEQLSLEEQEAMQRWNLNDEHMDKLLDQIISGLDQMHYKVQAMGQKIDETGGRVKDLMIQVDKANSSLTSANRALKKLTEVYRRPNKFALDIAFILLLLGLIATVVTTVTKK</sequence>